<keyword evidence="2" id="KW-1185">Reference proteome</keyword>
<dbReference type="SUPFAM" id="SSF56645">
    <property type="entry name" value="Acyl-CoA dehydrogenase NM domain-like"/>
    <property type="match status" value="1"/>
</dbReference>
<dbReference type="EMBL" id="MLQM01000004">
    <property type="protein sequence ID" value="OHV06537.1"/>
    <property type="molecule type" value="Genomic_DNA"/>
</dbReference>
<sequence>MTTAPAAVPDLRGAVHAVAERAAALDAGSTDVRADIAALGQRGLLALGVDRMAQVIAAVSEASLAAGFSAWAQRMAIEYLQLAPPSLRDRHLPDLRAGIRVGVTAMAAGLRQVAGLGAVPLTAERADGGLSISGPIRWASNVFPDALIVLPARAADGQTYVAAVPADAPGVTINPSPPLMALTGTASTSLTLHRVRVHPDDLISTDLTGFVHRIRPTFLLLQTAFCLGIGGAALDAAQATSAGIDRHFRAEAQRLRTAHRALGEQVSAAARAPLRAALPELIRLRLDAATTAVNATRLESTLCGGAGYVLGSAANRRFREAAFLPVQSPSEGQLRWELEQYE</sequence>
<proteinExistence type="predicted"/>
<dbReference type="Proteomes" id="UP000179734">
    <property type="component" value="Unassembled WGS sequence"/>
</dbReference>
<accession>A0A1S1NK02</accession>
<dbReference type="InterPro" id="IPR046373">
    <property type="entry name" value="Acyl-CoA_Oxase/DH_mid-dom_sf"/>
</dbReference>
<dbReference type="Gene3D" id="2.40.110.10">
    <property type="entry name" value="Butyryl-CoA Dehydrogenase, subunit A, domain 2"/>
    <property type="match status" value="1"/>
</dbReference>
<dbReference type="RefSeq" id="WP_071020429.1">
    <property type="nucleotide sequence ID" value="NZ_MLQM01000004.1"/>
</dbReference>
<dbReference type="AlphaFoldDB" id="A0A1S1NK02"/>
<dbReference type="GO" id="GO:0016627">
    <property type="term" value="F:oxidoreductase activity, acting on the CH-CH group of donors"/>
    <property type="evidence" value="ECO:0007669"/>
    <property type="project" value="InterPro"/>
</dbReference>
<gene>
    <name evidence="1" type="ORF">BKN37_01890</name>
</gene>
<evidence type="ECO:0000313" key="1">
    <source>
        <dbReference type="EMBL" id="OHV06537.1"/>
    </source>
</evidence>
<dbReference type="InterPro" id="IPR009100">
    <property type="entry name" value="AcylCoA_DH/oxidase_NM_dom_sf"/>
</dbReference>
<organism evidence="1 2">
    <name type="scientific">Mycobacterium talmoniae</name>
    <dbReference type="NCBI Taxonomy" id="1858794"/>
    <lineage>
        <taxon>Bacteria</taxon>
        <taxon>Bacillati</taxon>
        <taxon>Actinomycetota</taxon>
        <taxon>Actinomycetes</taxon>
        <taxon>Mycobacteriales</taxon>
        <taxon>Mycobacteriaceae</taxon>
        <taxon>Mycobacterium</taxon>
    </lineage>
</organism>
<protein>
    <submittedName>
        <fullName evidence="1">Acyl-CoA dehydrogenase</fullName>
    </submittedName>
</protein>
<reference evidence="1 2" key="1">
    <citation type="submission" date="2016-10" db="EMBL/GenBank/DDBJ databases">
        <title>Genome sequence of Mycobacterium talmonii.</title>
        <authorList>
            <person name="Greninger A.L."/>
            <person name="Elliott B."/>
            <person name="Vasireddy S."/>
            <person name="Vasireddy R."/>
        </authorList>
    </citation>
    <scope>NUCLEOTIDE SEQUENCE [LARGE SCALE GENOMIC DNA]</scope>
    <source>
        <strain evidence="2">NE-TNMC-100812</strain>
    </source>
</reference>
<name>A0A1S1NK02_9MYCO</name>
<comment type="caution">
    <text evidence="1">The sequence shown here is derived from an EMBL/GenBank/DDBJ whole genome shotgun (WGS) entry which is preliminary data.</text>
</comment>
<evidence type="ECO:0000313" key="2">
    <source>
        <dbReference type="Proteomes" id="UP000179734"/>
    </source>
</evidence>